<dbReference type="KEGG" id="nsh:GXM_00345"/>
<name>A0A5P8VR14_9NOSO</name>
<dbReference type="EMBL" id="CP045226">
    <property type="protein sequence ID" value="QFS42872.1"/>
    <property type="molecule type" value="Genomic_DNA"/>
</dbReference>
<keyword evidence="2" id="KW-1185">Reference proteome</keyword>
<organism evidence="1 2">
    <name type="scientific">Nostoc sphaeroides CCNUC1</name>
    <dbReference type="NCBI Taxonomy" id="2653204"/>
    <lineage>
        <taxon>Bacteria</taxon>
        <taxon>Bacillati</taxon>
        <taxon>Cyanobacteriota</taxon>
        <taxon>Cyanophyceae</taxon>
        <taxon>Nostocales</taxon>
        <taxon>Nostocaceae</taxon>
        <taxon>Nostoc</taxon>
    </lineage>
</organism>
<proteinExistence type="predicted"/>
<dbReference type="Proteomes" id="UP000326678">
    <property type="component" value="Chromosome Gxm1"/>
</dbReference>
<evidence type="ECO:0000313" key="1">
    <source>
        <dbReference type="EMBL" id="QFS42872.1"/>
    </source>
</evidence>
<accession>A0A5P8VR14</accession>
<reference evidence="1 2" key="1">
    <citation type="submission" date="2019-10" db="EMBL/GenBank/DDBJ databases">
        <title>Genomic and transcriptomic insights into the perfect genentic adaptation of a filamentous nitrogen-fixing cyanobacterium to rice fields.</title>
        <authorList>
            <person name="Chen Z."/>
        </authorList>
    </citation>
    <scope>NUCLEOTIDE SEQUENCE [LARGE SCALE GENOMIC DNA]</scope>
    <source>
        <strain evidence="1">CCNUC1</strain>
    </source>
</reference>
<protein>
    <submittedName>
        <fullName evidence="1">Uncharacterized protein</fullName>
    </submittedName>
</protein>
<dbReference type="AlphaFoldDB" id="A0A5P8VR14"/>
<sequence length="46" mass="5393">MAIKLFFPKTKIEISIALFFILFNFKEINLSHLLFLLPNTKDDFCG</sequence>
<gene>
    <name evidence="1" type="ORF">GXM_00345</name>
</gene>
<evidence type="ECO:0000313" key="2">
    <source>
        <dbReference type="Proteomes" id="UP000326678"/>
    </source>
</evidence>